<accession>A0ABV5BDE2</accession>
<evidence type="ECO:0000313" key="3">
    <source>
        <dbReference type="Proteomes" id="UP001580407"/>
    </source>
</evidence>
<sequence>MKKRWFSVLIVLSVCLSLAAPAFAADVSSDDISHELNHDGIGRIAIKSVPLPADVKLQNGTYTYSGKVLISYKTKKDMNVPDYYNMAVLNDDGTKFRKIFSGVIPQKPKANGIRYMPFQDNKRVLLGDYVLECTPNIDKCKSTKLLPVVYPSTLEDDPRTTHHWSEIIIAPDNKHMSWTMLRSDIGAAAAIGVLERKTDKYILENVQIISTVQSFTDDPNKPGFIIPQLIRGGEVKQFVKGGNAISLVGALHYSTTDSVVQDLDSETVTQITYTPGYDETTIFSPDERLGIVMSTRFSKNTDPAIFGLMPRPLGTRSMGGLTGIQYMYAVDGVRKFREGNIGPVLIDVNRSVYEEGYQGIQLNTDENWVYRSPMSWHPDGKRAMWLEMLRGTGDSQIRLRIVKLLDYKPKKPVPIQPTTDNIPYAIKDLSVLDSVYADIEGKIAGKHSGYATYLDHKSSDNVGLTETQYVNFSDDGVNFYNGYEKVHSNYAGESRYEADLQLTGANQGEMKLRATFSVAGGPTPARLLFDIDDDGKPKSYGYATYNGVTLHIEDLSE</sequence>
<keyword evidence="3" id="KW-1185">Reference proteome</keyword>
<gene>
    <name evidence="2" type="ORF">ACE3NQ_22730</name>
</gene>
<proteinExistence type="predicted"/>
<feature type="signal peptide" evidence="1">
    <location>
        <begin position="1"/>
        <end position="24"/>
    </location>
</feature>
<evidence type="ECO:0000313" key="2">
    <source>
        <dbReference type="EMBL" id="MFB5683731.1"/>
    </source>
</evidence>
<name>A0ABV5BDE2_9BACL</name>
<dbReference type="Proteomes" id="UP001580407">
    <property type="component" value="Unassembled WGS sequence"/>
</dbReference>
<evidence type="ECO:0000256" key="1">
    <source>
        <dbReference type="SAM" id="SignalP"/>
    </source>
</evidence>
<dbReference type="RefSeq" id="WP_375527459.1">
    <property type="nucleotide sequence ID" value="NZ_JBHILM010000030.1"/>
</dbReference>
<reference evidence="2 3" key="1">
    <citation type="submission" date="2024-09" db="EMBL/GenBank/DDBJ databases">
        <authorList>
            <person name="Ruan L."/>
        </authorList>
    </citation>
    <scope>NUCLEOTIDE SEQUENCE [LARGE SCALE GENOMIC DNA]</scope>
    <source>
        <strain evidence="2 3">D33</strain>
    </source>
</reference>
<comment type="caution">
    <text evidence="2">The sequence shown here is derived from an EMBL/GenBank/DDBJ whole genome shotgun (WGS) entry which is preliminary data.</text>
</comment>
<dbReference type="EMBL" id="JBHILM010000030">
    <property type="protein sequence ID" value="MFB5683731.1"/>
    <property type="molecule type" value="Genomic_DNA"/>
</dbReference>
<feature type="chain" id="PRO_5045533244" evidence="1">
    <location>
        <begin position="25"/>
        <end position="557"/>
    </location>
</feature>
<protein>
    <submittedName>
        <fullName evidence="2">Uncharacterized protein</fullName>
    </submittedName>
</protein>
<keyword evidence="1" id="KW-0732">Signal</keyword>
<organism evidence="2 3">
    <name type="scientific">Paenibacillus terreus</name>
    <dbReference type="NCBI Taxonomy" id="1387834"/>
    <lineage>
        <taxon>Bacteria</taxon>
        <taxon>Bacillati</taxon>
        <taxon>Bacillota</taxon>
        <taxon>Bacilli</taxon>
        <taxon>Bacillales</taxon>
        <taxon>Paenibacillaceae</taxon>
        <taxon>Paenibacillus</taxon>
    </lineage>
</organism>